<dbReference type="OrthoDB" id="9368200at2759"/>
<sequence>MAAGDTAPLGGIFTNVQQDGGDDEAAFPGTEDDDELDKTLGVERFGDLISKSALRDQEKQGRSYSETDFEFHRQTSHHIHHPLSTHLPPPPKTQKRRLHSNRKKKKKKKARKMSMPPSNVTPTIQEEEEE</sequence>
<dbReference type="Proteomes" id="UP000504617">
    <property type="component" value="Unplaced"/>
</dbReference>
<feature type="region of interest" description="Disordered" evidence="1">
    <location>
        <begin position="51"/>
        <end position="130"/>
    </location>
</feature>
<feature type="compositionally biased region" description="Basic residues" evidence="1">
    <location>
        <begin position="74"/>
        <end position="83"/>
    </location>
</feature>
<feature type="compositionally biased region" description="Acidic residues" evidence="1">
    <location>
        <begin position="20"/>
        <end position="36"/>
    </location>
</feature>
<organism evidence="2 3">
    <name type="scientific">Thamnophis sirtalis</name>
    <dbReference type="NCBI Taxonomy" id="35019"/>
    <lineage>
        <taxon>Eukaryota</taxon>
        <taxon>Metazoa</taxon>
        <taxon>Chordata</taxon>
        <taxon>Craniata</taxon>
        <taxon>Vertebrata</taxon>
        <taxon>Euteleostomi</taxon>
        <taxon>Lepidosauria</taxon>
        <taxon>Squamata</taxon>
        <taxon>Bifurcata</taxon>
        <taxon>Unidentata</taxon>
        <taxon>Episquamata</taxon>
        <taxon>Toxicofera</taxon>
        <taxon>Serpentes</taxon>
        <taxon>Colubroidea</taxon>
        <taxon>Colubridae</taxon>
        <taxon>Natricinae</taxon>
        <taxon>Thamnophis</taxon>
    </lineage>
</organism>
<name>A0A6I9Y5C5_9SAUR</name>
<evidence type="ECO:0000256" key="1">
    <source>
        <dbReference type="SAM" id="MobiDB-lite"/>
    </source>
</evidence>
<dbReference type="KEGG" id="tsr:106547154"/>
<keyword evidence="2" id="KW-1185">Reference proteome</keyword>
<feature type="non-terminal residue" evidence="3">
    <location>
        <position position="130"/>
    </location>
</feature>
<accession>A0A6I9Y5C5</accession>
<proteinExistence type="predicted"/>
<reference evidence="3" key="1">
    <citation type="submission" date="2025-08" db="UniProtKB">
        <authorList>
            <consortium name="RefSeq"/>
        </authorList>
    </citation>
    <scope>IDENTIFICATION</scope>
</reference>
<evidence type="ECO:0000313" key="2">
    <source>
        <dbReference type="Proteomes" id="UP000504617"/>
    </source>
</evidence>
<feature type="region of interest" description="Disordered" evidence="1">
    <location>
        <begin position="1"/>
        <end position="36"/>
    </location>
</feature>
<dbReference type="GeneID" id="106547154"/>
<feature type="compositionally biased region" description="Basic residues" evidence="1">
    <location>
        <begin position="93"/>
        <end position="112"/>
    </location>
</feature>
<evidence type="ECO:0000313" key="3">
    <source>
        <dbReference type="RefSeq" id="XP_013919693.1"/>
    </source>
</evidence>
<protein>
    <submittedName>
        <fullName evidence="3">Anion exchange protein 3-like</fullName>
    </submittedName>
</protein>
<dbReference type="AlphaFoldDB" id="A0A6I9Y5C5"/>
<dbReference type="RefSeq" id="XP_013919693.1">
    <property type="nucleotide sequence ID" value="XM_014064218.1"/>
</dbReference>
<gene>
    <name evidence="3" type="primary">LOC106547154</name>
</gene>